<dbReference type="EMBL" id="JAHOPB010000005">
    <property type="protein sequence ID" value="MBU8877361.1"/>
    <property type="molecule type" value="Genomic_DNA"/>
</dbReference>
<comment type="caution">
    <text evidence="1">The sequence shown here is derived from an EMBL/GenBank/DDBJ whole genome shotgun (WGS) entry which is preliminary data.</text>
</comment>
<accession>A0ABS6IRZ3</accession>
<name>A0ABS6IRZ3_9HYPH</name>
<evidence type="ECO:0000313" key="1">
    <source>
        <dbReference type="EMBL" id="MBU8877361.1"/>
    </source>
</evidence>
<sequence>MNLRTRGLPWRRLLTAALAAVAIFLFWTQTSERGQREAARGTTISAEAREAGQGWGAAVGFADQRRLDEHYQKHGAEFGRITKQDYLRQAQLLRDAKAGGPILETVRRDGVVTRFDRDTGAFIAFNANGVIRTFFKPNDGERYFRRQSERRND</sequence>
<keyword evidence="2" id="KW-1185">Reference proteome</keyword>
<protein>
    <submittedName>
        <fullName evidence="1">Uncharacterized protein</fullName>
    </submittedName>
</protein>
<organism evidence="1 2">
    <name type="scientific">Reyranella humidisoli</name>
    <dbReference type="NCBI Taxonomy" id="2849149"/>
    <lineage>
        <taxon>Bacteria</taxon>
        <taxon>Pseudomonadati</taxon>
        <taxon>Pseudomonadota</taxon>
        <taxon>Alphaproteobacteria</taxon>
        <taxon>Hyphomicrobiales</taxon>
        <taxon>Reyranellaceae</taxon>
        <taxon>Reyranella</taxon>
    </lineage>
</organism>
<proteinExistence type="predicted"/>
<gene>
    <name evidence="1" type="ORF">KQ910_26580</name>
</gene>
<dbReference type="RefSeq" id="WP_216967199.1">
    <property type="nucleotide sequence ID" value="NZ_JAHOPB010000005.1"/>
</dbReference>
<dbReference type="Proteomes" id="UP000727907">
    <property type="component" value="Unassembled WGS sequence"/>
</dbReference>
<evidence type="ECO:0000313" key="2">
    <source>
        <dbReference type="Proteomes" id="UP000727907"/>
    </source>
</evidence>
<reference evidence="1 2" key="1">
    <citation type="submission" date="2021-06" db="EMBL/GenBank/DDBJ databases">
        <authorList>
            <person name="Lee D.H."/>
        </authorList>
    </citation>
    <scope>NUCLEOTIDE SEQUENCE [LARGE SCALE GENOMIC DNA]</scope>
    <source>
        <strain evidence="1 2">MMS21-HV4-11</strain>
    </source>
</reference>